<organism evidence="2 3">
    <name type="scientific">Nocardiopsis composta</name>
    <dbReference type="NCBI Taxonomy" id="157465"/>
    <lineage>
        <taxon>Bacteria</taxon>
        <taxon>Bacillati</taxon>
        <taxon>Actinomycetota</taxon>
        <taxon>Actinomycetes</taxon>
        <taxon>Streptosporangiales</taxon>
        <taxon>Nocardiopsidaceae</taxon>
        <taxon>Nocardiopsis</taxon>
    </lineage>
</organism>
<feature type="transmembrane region" description="Helical" evidence="1">
    <location>
        <begin position="6"/>
        <end position="24"/>
    </location>
</feature>
<accession>A0A7W8VE25</accession>
<sequence>MTPSVLLALTADLAAITVLAYVLYYRRHRRTDLLFAYAALNAGVFAVCVLLMNHRVELAVGFGLFGVLSIIRLRSGEITQREVGYYFIALALGLVNGIGATRPLTAALISAVLLAAMYLADHPRLAGRAERRTMVLDTVHRDDGALRADLERRLGRRVLQVIVNEVDYVRDTMTVDVRFRGAADDRPLRPAAPGAALGALLGGRR</sequence>
<comment type="caution">
    <text evidence="2">The sequence shown here is derived from an EMBL/GenBank/DDBJ whole genome shotgun (WGS) entry which is preliminary data.</text>
</comment>
<protein>
    <recommendedName>
        <fullName evidence="4">DUF4956 domain-containing protein</fullName>
    </recommendedName>
</protein>
<dbReference type="AlphaFoldDB" id="A0A7W8VE25"/>
<feature type="transmembrane region" description="Helical" evidence="1">
    <location>
        <begin position="82"/>
        <end position="98"/>
    </location>
</feature>
<dbReference type="Proteomes" id="UP000572635">
    <property type="component" value="Unassembled WGS sequence"/>
</dbReference>
<feature type="transmembrane region" description="Helical" evidence="1">
    <location>
        <begin position="58"/>
        <end position="75"/>
    </location>
</feature>
<dbReference type="EMBL" id="JACHDB010000001">
    <property type="protein sequence ID" value="MBB5432489.1"/>
    <property type="molecule type" value="Genomic_DNA"/>
</dbReference>
<dbReference type="RefSeq" id="WP_184392052.1">
    <property type="nucleotide sequence ID" value="NZ_BAAAJD010000043.1"/>
</dbReference>
<proteinExistence type="predicted"/>
<evidence type="ECO:0008006" key="4">
    <source>
        <dbReference type="Google" id="ProtNLM"/>
    </source>
</evidence>
<evidence type="ECO:0000313" key="2">
    <source>
        <dbReference type="EMBL" id="MBB5432489.1"/>
    </source>
</evidence>
<gene>
    <name evidence="2" type="ORF">HDA36_002573</name>
</gene>
<keyword evidence="1" id="KW-1133">Transmembrane helix</keyword>
<dbReference type="InterPro" id="IPR032531">
    <property type="entry name" value="DUF4956"/>
</dbReference>
<dbReference type="Pfam" id="PF16316">
    <property type="entry name" value="DUF4956"/>
    <property type="match status" value="1"/>
</dbReference>
<keyword evidence="3" id="KW-1185">Reference proteome</keyword>
<evidence type="ECO:0000313" key="3">
    <source>
        <dbReference type="Proteomes" id="UP000572635"/>
    </source>
</evidence>
<name>A0A7W8VE25_9ACTN</name>
<feature type="transmembrane region" description="Helical" evidence="1">
    <location>
        <begin position="104"/>
        <end position="121"/>
    </location>
</feature>
<feature type="transmembrane region" description="Helical" evidence="1">
    <location>
        <begin position="33"/>
        <end position="52"/>
    </location>
</feature>
<evidence type="ECO:0000256" key="1">
    <source>
        <dbReference type="SAM" id="Phobius"/>
    </source>
</evidence>
<reference evidence="2 3" key="1">
    <citation type="submission" date="2020-08" db="EMBL/GenBank/DDBJ databases">
        <title>Sequencing the genomes of 1000 actinobacteria strains.</title>
        <authorList>
            <person name="Klenk H.-P."/>
        </authorList>
    </citation>
    <scope>NUCLEOTIDE SEQUENCE [LARGE SCALE GENOMIC DNA]</scope>
    <source>
        <strain evidence="2 3">DSM 44551</strain>
    </source>
</reference>
<keyword evidence="1" id="KW-0812">Transmembrane</keyword>
<keyword evidence="1" id="KW-0472">Membrane</keyword>